<evidence type="ECO:0000313" key="1">
    <source>
        <dbReference type="EMBL" id="RKG31190.1"/>
    </source>
</evidence>
<evidence type="ECO:0000313" key="2">
    <source>
        <dbReference type="Proteomes" id="UP000282388"/>
    </source>
</evidence>
<dbReference type="Pfam" id="PF02597">
    <property type="entry name" value="ThiS"/>
    <property type="match status" value="1"/>
</dbReference>
<gene>
    <name evidence="1" type="ORF">D7V32_08980</name>
</gene>
<sequence length="85" mass="9177">MANNEIIVKIESFGAIERLLPSDLSLKCKAQQSITEILEQVSAQFPSALNMLERCACAMGEDIIPRQTVLMQDSTVVLLSPVAGG</sequence>
<dbReference type="AlphaFoldDB" id="A0A3A8EKB0"/>
<dbReference type="InterPro" id="IPR012675">
    <property type="entry name" value="Beta-grasp_dom_sf"/>
</dbReference>
<dbReference type="OrthoDB" id="6702804at2"/>
<dbReference type="InterPro" id="IPR016155">
    <property type="entry name" value="Mopterin_synth/thiamin_S_b"/>
</dbReference>
<dbReference type="Gene3D" id="3.10.20.30">
    <property type="match status" value="1"/>
</dbReference>
<comment type="caution">
    <text evidence="1">The sequence shown here is derived from an EMBL/GenBank/DDBJ whole genome shotgun (WGS) entry which is preliminary data.</text>
</comment>
<dbReference type="InterPro" id="IPR003749">
    <property type="entry name" value="ThiS/MoaD-like"/>
</dbReference>
<organism evidence="1 2">
    <name type="scientific">Acinetobacter tianfuensis</name>
    <dbReference type="NCBI Taxonomy" id="2419603"/>
    <lineage>
        <taxon>Bacteria</taxon>
        <taxon>Pseudomonadati</taxon>
        <taxon>Pseudomonadota</taxon>
        <taxon>Gammaproteobacteria</taxon>
        <taxon>Moraxellales</taxon>
        <taxon>Moraxellaceae</taxon>
        <taxon>Acinetobacter</taxon>
    </lineage>
</organism>
<accession>A0A3A8EKB0</accession>
<keyword evidence="2" id="KW-1185">Reference proteome</keyword>
<dbReference type="SUPFAM" id="SSF54285">
    <property type="entry name" value="MoaD/ThiS"/>
    <property type="match status" value="1"/>
</dbReference>
<reference evidence="1 2" key="1">
    <citation type="submission" date="2018-09" db="EMBL/GenBank/DDBJ databases">
        <title>The draft genome of Acinetobacter spp. strains.</title>
        <authorList>
            <person name="Qin J."/>
            <person name="Feng Y."/>
            <person name="Zong Z."/>
        </authorList>
    </citation>
    <scope>NUCLEOTIDE SEQUENCE [LARGE SCALE GENOMIC DNA]</scope>
    <source>
        <strain evidence="1 2">WCHAc060012</strain>
    </source>
</reference>
<proteinExistence type="predicted"/>
<name>A0A3A8EKB0_9GAMM</name>
<dbReference type="RefSeq" id="WP_120402548.1">
    <property type="nucleotide sequence ID" value="NZ_RAXV01000017.1"/>
</dbReference>
<dbReference type="Proteomes" id="UP000282388">
    <property type="component" value="Unassembled WGS sequence"/>
</dbReference>
<protein>
    <submittedName>
        <fullName evidence="1">MoaD/ThiS family protein</fullName>
    </submittedName>
</protein>
<dbReference type="EMBL" id="RAXV01000017">
    <property type="protein sequence ID" value="RKG31190.1"/>
    <property type="molecule type" value="Genomic_DNA"/>
</dbReference>